<dbReference type="InterPro" id="IPR001678">
    <property type="entry name" value="MeTrfase_RsmB-F_NOP2_dom"/>
</dbReference>
<dbReference type="EMBL" id="AUXX01000045">
    <property type="protein sequence ID" value="KZN61269.1"/>
    <property type="molecule type" value="Genomic_DNA"/>
</dbReference>
<evidence type="ECO:0000256" key="1">
    <source>
        <dbReference type="ARBA" id="ARBA00022490"/>
    </source>
</evidence>
<dbReference type="GO" id="GO:0005737">
    <property type="term" value="C:cytoplasm"/>
    <property type="evidence" value="ECO:0007669"/>
    <property type="project" value="UniProtKB-SubCell"/>
</dbReference>
<evidence type="ECO:0000256" key="8">
    <source>
        <dbReference type="PROSITE-ProRule" id="PRU01023"/>
    </source>
</evidence>
<feature type="active site" description="Nucleophile" evidence="7 8">
    <location>
        <position position="252"/>
    </location>
</feature>
<comment type="similarity">
    <text evidence="7 8">Belongs to the class I-like SAM-binding methyltransferase superfamily. RsmB/NOP family.</text>
</comment>
<dbReference type="AlphaFoldDB" id="A0A167JKT5"/>
<dbReference type="RefSeq" id="WP_063382430.1">
    <property type="nucleotide sequence ID" value="NZ_AUXX01000045.1"/>
</dbReference>
<dbReference type="InterPro" id="IPR023545">
    <property type="entry name" value="rRNA_ssu_MeTfrase_F"/>
</dbReference>
<dbReference type="InterPro" id="IPR049560">
    <property type="entry name" value="MeTrfase_RsmB-F_NOP2_cat"/>
</dbReference>
<dbReference type="SUPFAM" id="SSF53335">
    <property type="entry name" value="S-adenosyl-L-methionine-dependent methyltransferases"/>
    <property type="match status" value="1"/>
</dbReference>
<evidence type="ECO:0000256" key="5">
    <source>
        <dbReference type="ARBA" id="ARBA00022691"/>
    </source>
</evidence>
<dbReference type="Pfam" id="PF21150">
    <property type="entry name" value="YebU_pre-PUA_dom"/>
    <property type="match status" value="1"/>
</dbReference>
<dbReference type="PRINTS" id="PR02008">
    <property type="entry name" value="RCMTFAMILY"/>
</dbReference>
<evidence type="ECO:0000256" key="2">
    <source>
        <dbReference type="ARBA" id="ARBA00022552"/>
    </source>
</evidence>
<evidence type="ECO:0000256" key="6">
    <source>
        <dbReference type="ARBA" id="ARBA00022884"/>
    </source>
</evidence>
<name>A0A167JKT5_9GAMM</name>
<feature type="binding site" evidence="7 8">
    <location>
        <begin position="130"/>
        <end position="136"/>
    </location>
    <ligand>
        <name>S-adenosyl-L-methionine</name>
        <dbReference type="ChEBI" id="CHEBI:59789"/>
    </ligand>
</feature>
<dbReference type="NCBIfam" id="NF008898">
    <property type="entry name" value="PRK11933.1"/>
    <property type="match status" value="1"/>
</dbReference>
<evidence type="ECO:0000256" key="3">
    <source>
        <dbReference type="ARBA" id="ARBA00022603"/>
    </source>
</evidence>
<dbReference type="InterPro" id="IPR029063">
    <property type="entry name" value="SAM-dependent_MTases_sf"/>
</dbReference>
<dbReference type="PATRIC" id="fig|1365257.3.peg.4151"/>
<dbReference type="InterPro" id="IPR011023">
    <property type="entry name" value="Nop2p"/>
</dbReference>
<evidence type="ECO:0000313" key="11">
    <source>
        <dbReference type="Proteomes" id="UP000076661"/>
    </source>
</evidence>
<comment type="caution">
    <text evidence="10">The sequence shown here is derived from an EMBL/GenBank/DDBJ whole genome shotgun (WGS) entry which is preliminary data.</text>
</comment>
<dbReference type="GO" id="GO:0009383">
    <property type="term" value="F:rRNA (cytosine-C5-)-methyltransferase activity"/>
    <property type="evidence" value="ECO:0007669"/>
    <property type="project" value="TreeGrafter"/>
</dbReference>
<dbReference type="EC" id="2.1.1.178" evidence="7"/>
<comment type="subcellular location">
    <subcellularLocation>
        <location evidence="7">Cytoplasm</location>
    </subcellularLocation>
</comment>
<dbReference type="InterPro" id="IPR023267">
    <property type="entry name" value="RCMT"/>
</dbReference>
<keyword evidence="5 7" id="KW-0949">S-adenosyl-L-methionine</keyword>
<dbReference type="GO" id="GO:0070475">
    <property type="term" value="P:rRNA base methylation"/>
    <property type="evidence" value="ECO:0007669"/>
    <property type="project" value="TreeGrafter"/>
</dbReference>
<evidence type="ECO:0000259" key="9">
    <source>
        <dbReference type="PROSITE" id="PS51686"/>
    </source>
</evidence>
<sequence length="483" mass="53990">MDKNTYIPENFIDDVKSYIPPHLTIEDFLSSCQEPLRLSIRVNTLKMSVADFELEAQKIGWQITPIPWCPEGFWLNRSPEEEAALPIGNTALHLSGCIYVQEASSMLPPLALREEIQSIQDNEFAVLDVAAAPGSKTSQLCALMDNQGLLVANEFSSSRLKVLAANMKRMGASNVALSHFDGKIFGDYMYECFDHILLDAPCSGEGTVRKDPNALKNWSIESNVEIAEVQKTLIRSAFLALKPGGSLVYSTCTLTPLENHHVCDYLLNEFGDAVEVIPLANLFENAEKATTEQGYLHVWPQIFDSEGFFIAKFVKKSSVDNENQQIKKGSFPFEPFASKAQQAFNSYLKKQFKISELPGNLMQRDKELWLFPEQLDVLKDKIKYARLGIKLGTIHKNGVRLEHELATAFGHLAKQNTHELTQSQAVDYFQGKDVRLDKPSVQAGEVILTLCGAPVGLGKWQKAKIKNNLPRDLIAQGQLITWV</sequence>
<dbReference type="Pfam" id="PF17125">
    <property type="entry name" value="Methyltr_RsmF_N"/>
    <property type="match status" value="1"/>
</dbReference>
<dbReference type="Pfam" id="PF13636">
    <property type="entry name" value="Methyltranf_PUA"/>
    <property type="match status" value="1"/>
</dbReference>
<comment type="function">
    <text evidence="7">Specifically methylates the cytosine at position 1407 (m5C1407) of 16S rRNA.</text>
</comment>
<keyword evidence="4 7" id="KW-0808">Transferase</keyword>
<dbReference type="Pfam" id="PF01189">
    <property type="entry name" value="Methyltr_RsmB-F"/>
    <property type="match status" value="1"/>
</dbReference>
<dbReference type="InterPro" id="IPR027391">
    <property type="entry name" value="Nol1_Nop2_Fmu_2"/>
</dbReference>
<dbReference type="PROSITE" id="PS51686">
    <property type="entry name" value="SAM_MT_RSMB_NOP"/>
    <property type="match status" value="1"/>
</dbReference>
<gene>
    <name evidence="7" type="primary">rsmF</name>
    <name evidence="10" type="ORF">N478_04190</name>
</gene>
<evidence type="ECO:0000256" key="7">
    <source>
        <dbReference type="HAMAP-Rule" id="MF_01579"/>
    </source>
</evidence>
<keyword evidence="6 7" id="KW-0694">RNA-binding</keyword>
<evidence type="ECO:0000313" key="10">
    <source>
        <dbReference type="EMBL" id="KZN61269.1"/>
    </source>
</evidence>
<protein>
    <recommendedName>
        <fullName evidence="7">Ribosomal RNA small subunit methyltransferase F</fullName>
        <ecNumber evidence="7">2.1.1.178</ecNumber>
    </recommendedName>
    <alternativeName>
        <fullName evidence="7">16S rRNA m5C1407 methyltransferase</fullName>
    </alternativeName>
    <alternativeName>
        <fullName evidence="7">rRNA (cytosine-C(5)-)-methyltransferase RsmF</fullName>
    </alternativeName>
</protein>
<dbReference type="Proteomes" id="UP000076661">
    <property type="component" value="Unassembled WGS sequence"/>
</dbReference>
<dbReference type="Gene3D" id="3.40.50.150">
    <property type="entry name" value="Vaccinia Virus protein VP39"/>
    <property type="match status" value="1"/>
</dbReference>
<keyword evidence="3 7" id="KW-0489">Methyltransferase</keyword>
<dbReference type="HAMAP" id="MF_01579">
    <property type="entry name" value="16SrRNA_methyltr_F"/>
    <property type="match status" value="1"/>
</dbReference>
<feature type="domain" description="SAM-dependent MTase RsmB/NOP-type" evidence="9">
    <location>
        <begin position="28"/>
        <end position="316"/>
    </location>
</feature>
<reference evidence="10 11" key="1">
    <citation type="submission" date="2013-07" db="EMBL/GenBank/DDBJ databases">
        <title>Comparative Genomic and Metabolomic Analysis of Twelve Strains of Pseudoalteromonas luteoviolacea.</title>
        <authorList>
            <person name="Vynne N.G."/>
            <person name="Mansson M."/>
            <person name="Gram L."/>
        </authorList>
    </citation>
    <scope>NUCLEOTIDE SEQUENCE [LARGE SCALE GENOMIC DNA]</scope>
    <source>
        <strain evidence="10 11">S4060-1</strain>
    </source>
</reference>
<dbReference type="InterPro" id="IPR048457">
    <property type="entry name" value="YebU_pre-PUA_dom"/>
</dbReference>
<proteinExistence type="inferred from homology"/>
<organism evidence="10 11">
    <name type="scientific">Pseudoalteromonas luteoviolacea S4060-1</name>
    <dbReference type="NCBI Taxonomy" id="1365257"/>
    <lineage>
        <taxon>Bacteria</taxon>
        <taxon>Pseudomonadati</taxon>
        <taxon>Pseudomonadota</taxon>
        <taxon>Gammaproteobacteria</taxon>
        <taxon>Alteromonadales</taxon>
        <taxon>Pseudoalteromonadaceae</taxon>
        <taxon>Pseudoalteromonas</taxon>
    </lineage>
</organism>
<feature type="binding site" evidence="7 8">
    <location>
        <position position="199"/>
    </location>
    <ligand>
        <name>S-adenosyl-L-methionine</name>
        <dbReference type="ChEBI" id="CHEBI:59789"/>
    </ligand>
</feature>
<keyword evidence="2 7" id="KW-0698">rRNA processing</keyword>
<dbReference type="Gene3D" id="3.10.450.720">
    <property type="match status" value="1"/>
</dbReference>
<dbReference type="InterPro" id="IPR031341">
    <property type="entry name" value="Methyltr_RsmF_N"/>
</dbReference>
<dbReference type="NCBIfam" id="TIGR00446">
    <property type="entry name" value="nop2p"/>
    <property type="match status" value="1"/>
</dbReference>
<feature type="binding site" evidence="7 8">
    <location>
        <position position="181"/>
    </location>
    <ligand>
        <name>S-adenosyl-L-methionine</name>
        <dbReference type="ChEBI" id="CHEBI:59789"/>
    </ligand>
</feature>
<dbReference type="PANTHER" id="PTHR22807:SF30">
    <property type="entry name" value="28S RRNA (CYTOSINE(4447)-C(5))-METHYLTRANSFERASE-RELATED"/>
    <property type="match status" value="1"/>
</dbReference>
<feature type="binding site" evidence="7 8">
    <location>
        <position position="154"/>
    </location>
    <ligand>
        <name>S-adenosyl-L-methionine</name>
        <dbReference type="ChEBI" id="CHEBI:59789"/>
    </ligand>
</feature>
<evidence type="ECO:0000256" key="4">
    <source>
        <dbReference type="ARBA" id="ARBA00022679"/>
    </source>
</evidence>
<keyword evidence="1 7" id="KW-0963">Cytoplasm</keyword>
<dbReference type="GO" id="GO:0003723">
    <property type="term" value="F:RNA binding"/>
    <property type="evidence" value="ECO:0007669"/>
    <property type="project" value="UniProtKB-UniRule"/>
</dbReference>
<accession>A0A167JKT5</accession>
<comment type="catalytic activity">
    <reaction evidence="7">
        <text>cytidine(1407) in 16S rRNA + S-adenosyl-L-methionine = 5-methylcytidine(1407) in 16S rRNA + S-adenosyl-L-homocysteine + H(+)</text>
        <dbReference type="Rhea" id="RHEA:42756"/>
        <dbReference type="Rhea" id="RHEA-COMP:10223"/>
        <dbReference type="Rhea" id="RHEA-COMP:10224"/>
        <dbReference type="ChEBI" id="CHEBI:15378"/>
        <dbReference type="ChEBI" id="CHEBI:57856"/>
        <dbReference type="ChEBI" id="CHEBI:59789"/>
        <dbReference type="ChEBI" id="CHEBI:74483"/>
        <dbReference type="ChEBI" id="CHEBI:82748"/>
        <dbReference type="EC" id="2.1.1.178"/>
    </reaction>
</comment>
<dbReference type="PANTHER" id="PTHR22807">
    <property type="entry name" value="NOP2 YEAST -RELATED NOL1/NOP2/FMU SUN DOMAIN-CONTAINING"/>
    <property type="match status" value="1"/>
</dbReference>